<evidence type="ECO:0000313" key="2">
    <source>
        <dbReference type="Proteomes" id="UP000053237"/>
    </source>
</evidence>
<accession>A0A024FTL7</accession>
<dbReference type="Proteomes" id="UP000053237">
    <property type="component" value="Unassembled WGS sequence"/>
</dbReference>
<dbReference type="EMBL" id="CAIX01000261">
    <property type="protein sequence ID" value="CCI10463.1"/>
    <property type="molecule type" value="Genomic_DNA"/>
</dbReference>
<name>A0A024FTL7_9STRA</name>
<organism evidence="1 2">
    <name type="scientific">Albugo candida</name>
    <dbReference type="NCBI Taxonomy" id="65357"/>
    <lineage>
        <taxon>Eukaryota</taxon>
        <taxon>Sar</taxon>
        <taxon>Stramenopiles</taxon>
        <taxon>Oomycota</taxon>
        <taxon>Peronosporomycetes</taxon>
        <taxon>Albuginales</taxon>
        <taxon>Albuginaceae</taxon>
        <taxon>Albugo</taxon>
    </lineage>
</organism>
<dbReference type="AlphaFoldDB" id="A0A024FTL7"/>
<sequence length="229" mass="25269">MTISASDFQVRKSLPIPDWPFNRCCLTLSFAFLLRSCEGHSESSLTLRLLHTAMLLGFLSIASIRSREITISPFGSVVVSTNDCSISFSSATRPIAAFRSASDDITSSTSLSLSLLLDSKNDMCASLLSEKRTSSRPSYSHVNTTKTFSQPLMNAFSRQPNRCCIEKTFLSSYIRAEIEKSVNLEFVSDKSTHSKKVTCGNAPVRFCTALLRGVLSHLIREPMVSCLVF</sequence>
<keyword evidence="2" id="KW-1185">Reference proteome</keyword>
<reference evidence="1 2" key="1">
    <citation type="submission" date="2012-05" db="EMBL/GenBank/DDBJ databases">
        <title>Recombination and specialization in a pathogen metapopulation.</title>
        <authorList>
            <person name="Gardiner A."/>
            <person name="Kemen E."/>
            <person name="Schultz-Larsen T."/>
            <person name="MacLean D."/>
            <person name="Van Oosterhout C."/>
            <person name="Jones J.D.G."/>
        </authorList>
    </citation>
    <scope>NUCLEOTIDE SEQUENCE [LARGE SCALE GENOMIC DNA]</scope>
    <source>
        <strain evidence="1 2">Ac Nc2</strain>
    </source>
</reference>
<dbReference type="InParanoid" id="A0A024FTL7"/>
<gene>
    <name evidence="1" type="ORF">BN9_102020</name>
</gene>
<evidence type="ECO:0000313" key="1">
    <source>
        <dbReference type="EMBL" id="CCI10463.1"/>
    </source>
</evidence>
<protein>
    <submittedName>
        <fullName evidence="1">Uncharacterized protein</fullName>
    </submittedName>
</protein>
<proteinExistence type="predicted"/>
<comment type="caution">
    <text evidence="1">The sequence shown here is derived from an EMBL/GenBank/DDBJ whole genome shotgun (WGS) entry which is preliminary data.</text>
</comment>